<keyword evidence="5" id="KW-1185">Reference proteome</keyword>
<dbReference type="RefSeq" id="WP_010768955.1">
    <property type="nucleotide sequence ID" value="NZ_ASWE01000001.1"/>
</dbReference>
<protein>
    <submittedName>
        <fullName evidence="4">Alpha crystallin family heat shock protein</fullName>
    </submittedName>
</protein>
<dbReference type="eggNOG" id="COG0071">
    <property type="taxonomic scope" value="Bacteria"/>
</dbReference>
<comment type="similarity">
    <text evidence="1 2">Belongs to the small heat shock protein (HSP20) family.</text>
</comment>
<dbReference type="InterPro" id="IPR031107">
    <property type="entry name" value="Small_HSP"/>
</dbReference>
<reference evidence="4 5" key="1">
    <citation type="submission" date="2013-02" db="EMBL/GenBank/DDBJ databases">
        <title>The Genome Sequence of Enterococcus phoeniculicola BAA-412.</title>
        <authorList>
            <consortium name="The Broad Institute Genome Sequencing Platform"/>
            <consortium name="The Broad Institute Genome Sequencing Center for Infectious Disease"/>
            <person name="Earl A.M."/>
            <person name="Gilmore M.S."/>
            <person name="Lebreton F."/>
            <person name="Walker B."/>
            <person name="Young S.K."/>
            <person name="Zeng Q."/>
            <person name="Gargeya S."/>
            <person name="Fitzgerald M."/>
            <person name="Haas B."/>
            <person name="Abouelleil A."/>
            <person name="Alvarado L."/>
            <person name="Arachchi H.M."/>
            <person name="Berlin A.M."/>
            <person name="Chapman S.B."/>
            <person name="Dewar J."/>
            <person name="Goldberg J."/>
            <person name="Griggs A."/>
            <person name="Gujja S."/>
            <person name="Hansen M."/>
            <person name="Howarth C."/>
            <person name="Imamovic A."/>
            <person name="Larimer J."/>
            <person name="McCowan C."/>
            <person name="Murphy C."/>
            <person name="Neiman D."/>
            <person name="Pearson M."/>
            <person name="Priest M."/>
            <person name="Roberts A."/>
            <person name="Saif S."/>
            <person name="Shea T."/>
            <person name="Sisk P."/>
            <person name="Sykes S."/>
            <person name="Wortman J."/>
            <person name="Nusbaum C."/>
            <person name="Birren B."/>
        </authorList>
    </citation>
    <scope>NUCLEOTIDE SEQUENCE [LARGE SCALE GENOMIC DNA]</scope>
    <source>
        <strain evidence="4 5">ATCC BAA-412</strain>
    </source>
</reference>
<dbReference type="InterPro" id="IPR008978">
    <property type="entry name" value="HSP20-like_chaperone"/>
</dbReference>
<gene>
    <name evidence="4" type="ORF">UC3_02311</name>
</gene>
<dbReference type="EMBL" id="AJAT01000017">
    <property type="protein sequence ID" value="EOL41963.1"/>
    <property type="molecule type" value="Genomic_DNA"/>
</dbReference>
<feature type="domain" description="SHSP" evidence="3">
    <location>
        <begin position="25"/>
        <end position="138"/>
    </location>
</feature>
<dbReference type="AlphaFoldDB" id="R3TLT1"/>
<dbReference type="PATRIC" id="fig|1158610.3.peg.2287"/>
<name>R3TLT1_9ENTE</name>
<proteinExistence type="inferred from homology"/>
<dbReference type="PANTHER" id="PTHR11527">
    <property type="entry name" value="HEAT-SHOCK PROTEIN 20 FAMILY MEMBER"/>
    <property type="match status" value="1"/>
</dbReference>
<organism evidence="4 5">
    <name type="scientific">Enterococcus phoeniculicola ATCC BAA-412</name>
    <dbReference type="NCBI Taxonomy" id="1158610"/>
    <lineage>
        <taxon>Bacteria</taxon>
        <taxon>Bacillati</taxon>
        <taxon>Bacillota</taxon>
        <taxon>Bacilli</taxon>
        <taxon>Lactobacillales</taxon>
        <taxon>Enterococcaceae</taxon>
        <taxon>Enterococcus</taxon>
    </lineage>
</organism>
<keyword evidence="4" id="KW-0346">Stress response</keyword>
<dbReference type="PROSITE" id="PS01031">
    <property type="entry name" value="SHSP"/>
    <property type="match status" value="1"/>
</dbReference>
<accession>R3TLT1</accession>
<dbReference type="Gene3D" id="2.60.40.790">
    <property type="match status" value="1"/>
</dbReference>
<evidence type="ECO:0000256" key="1">
    <source>
        <dbReference type="PROSITE-ProRule" id="PRU00285"/>
    </source>
</evidence>
<dbReference type="Pfam" id="PF00011">
    <property type="entry name" value="HSP20"/>
    <property type="match status" value="1"/>
</dbReference>
<dbReference type="STRING" id="154621.RV11_GL001701"/>
<comment type="caution">
    <text evidence="4">The sequence shown here is derived from an EMBL/GenBank/DDBJ whole genome shotgun (WGS) entry which is preliminary data.</text>
</comment>
<evidence type="ECO:0000259" key="3">
    <source>
        <dbReference type="PROSITE" id="PS01031"/>
    </source>
</evidence>
<evidence type="ECO:0000256" key="2">
    <source>
        <dbReference type="RuleBase" id="RU003616"/>
    </source>
</evidence>
<dbReference type="SUPFAM" id="SSF49764">
    <property type="entry name" value="HSP20-like chaperones"/>
    <property type="match status" value="1"/>
</dbReference>
<dbReference type="InterPro" id="IPR002068">
    <property type="entry name" value="A-crystallin/Hsp20_dom"/>
</dbReference>
<dbReference type="CDD" id="cd06471">
    <property type="entry name" value="ACD_LpsHSP_like"/>
    <property type="match status" value="1"/>
</dbReference>
<dbReference type="Proteomes" id="UP000013785">
    <property type="component" value="Unassembled WGS sequence"/>
</dbReference>
<dbReference type="HOGENOM" id="CLU_046737_8_3_9"/>
<evidence type="ECO:0000313" key="5">
    <source>
        <dbReference type="Proteomes" id="UP000013785"/>
    </source>
</evidence>
<sequence>MANVPSIRDMFPDFSDVFSPTFNDFLGVSTSPKVDLKELENEYELTADMPGCDKEDTVVEYADNTLTISAKHETHTEEKDEDKNYLRKERSLVSYNRSFYLPNVDEEKITGEFKNGVLKLTLPKSENHKKEAKRIELN</sequence>
<evidence type="ECO:0000313" key="4">
    <source>
        <dbReference type="EMBL" id="EOL41963.1"/>
    </source>
</evidence>
<dbReference type="OrthoDB" id="9811615at2"/>